<gene>
    <name evidence="8" type="ORF">PHYBLDRAFT_134881</name>
</gene>
<dbReference type="InterPro" id="IPR004932">
    <property type="entry name" value="Rer1"/>
</dbReference>
<keyword evidence="9" id="KW-1185">Reference proteome</keyword>
<evidence type="ECO:0000313" key="8">
    <source>
        <dbReference type="EMBL" id="OAD71372.1"/>
    </source>
</evidence>
<feature type="transmembrane region" description="Helical" evidence="7">
    <location>
        <begin position="148"/>
        <end position="165"/>
    </location>
</feature>
<dbReference type="Proteomes" id="UP000077315">
    <property type="component" value="Unassembled WGS sequence"/>
</dbReference>
<comment type="subcellular location">
    <subcellularLocation>
        <location evidence="1">Membrane</location>
        <topology evidence="1">Multi-pass membrane protein</topology>
    </subcellularLocation>
</comment>
<dbReference type="GeneID" id="28990586"/>
<feature type="transmembrane region" description="Helical" evidence="7">
    <location>
        <begin position="62"/>
        <end position="81"/>
    </location>
</feature>
<evidence type="ECO:0000256" key="6">
    <source>
        <dbReference type="PIRNR" id="PIRNR016013"/>
    </source>
</evidence>
<dbReference type="RefSeq" id="XP_018289412.1">
    <property type="nucleotide sequence ID" value="XM_018429680.1"/>
</dbReference>
<sequence length="203" mass="23469">MDDMMGESGEGPAYNLFVQKSAFERRWQQLLDRSTPYVYQRWTGTGILLTLFMIRIVLAEGWYIICYALGIYLLNMFLAFLTPKITPSMEMDNQETEMEEGPSLPSKADEEFKPFIRRLPEFKFWHAVTQATVIALVCSFFRIFDVPVFWPILLVYFIILFGITMRRQIKHMIKYKYIPFDLNKKSYTGGGGGIGGGHGSKGR</sequence>
<dbReference type="GO" id="GO:0005783">
    <property type="term" value="C:endoplasmic reticulum"/>
    <property type="evidence" value="ECO:0007669"/>
    <property type="project" value="GOC"/>
</dbReference>
<organism evidence="8 9">
    <name type="scientific">Phycomyces blakesleeanus (strain ATCC 8743b / DSM 1359 / FGSC 10004 / NBRC 33097 / NRRL 1555)</name>
    <dbReference type="NCBI Taxonomy" id="763407"/>
    <lineage>
        <taxon>Eukaryota</taxon>
        <taxon>Fungi</taxon>
        <taxon>Fungi incertae sedis</taxon>
        <taxon>Mucoromycota</taxon>
        <taxon>Mucoromycotina</taxon>
        <taxon>Mucoromycetes</taxon>
        <taxon>Mucorales</taxon>
        <taxon>Phycomycetaceae</taxon>
        <taxon>Phycomyces</taxon>
    </lineage>
</organism>
<evidence type="ECO:0000256" key="2">
    <source>
        <dbReference type="ARBA" id="ARBA00006070"/>
    </source>
</evidence>
<evidence type="ECO:0000313" key="9">
    <source>
        <dbReference type="Proteomes" id="UP000077315"/>
    </source>
</evidence>
<evidence type="ECO:0000256" key="4">
    <source>
        <dbReference type="ARBA" id="ARBA00022989"/>
    </source>
</evidence>
<evidence type="ECO:0000256" key="1">
    <source>
        <dbReference type="ARBA" id="ARBA00004141"/>
    </source>
</evidence>
<dbReference type="PANTHER" id="PTHR10743:SF0">
    <property type="entry name" value="PROTEIN RER1"/>
    <property type="match status" value="1"/>
</dbReference>
<dbReference type="PIRSF" id="PIRSF016013">
    <property type="entry name" value="AtER_Rer1p"/>
    <property type="match status" value="1"/>
</dbReference>
<comment type="similarity">
    <text evidence="2 6">Belongs to the RER1 family.</text>
</comment>
<reference evidence="9" key="1">
    <citation type="submission" date="2015-06" db="EMBL/GenBank/DDBJ databases">
        <title>Expansion of signal transduction pathways in fungi by whole-genome duplication.</title>
        <authorList>
            <consortium name="DOE Joint Genome Institute"/>
            <person name="Corrochano L.M."/>
            <person name="Kuo A."/>
            <person name="Marcet-Houben M."/>
            <person name="Polaino S."/>
            <person name="Salamov A."/>
            <person name="Villalobos J.M."/>
            <person name="Alvarez M.I."/>
            <person name="Avalos J."/>
            <person name="Benito E.P."/>
            <person name="Benoit I."/>
            <person name="Burger G."/>
            <person name="Camino L.P."/>
            <person name="Canovas D."/>
            <person name="Cerda-Olmedo E."/>
            <person name="Cheng J.-F."/>
            <person name="Dominguez A."/>
            <person name="Elias M."/>
            <person name="Eslava A.P."/>
            <person name="Glaser F."/>
            <person name="Grimwood J."/>
            <person name="Gutierrez G."/>
            <person name="Heitman J."/>
            <person name="Henrissat B."/>
            <person name="Iturriaga E.A."/>
            <person name="Lang B.F."/>
            <person name="Lavin J.L."/>
            <person name="Lee S."/>
            <person name="Li W."/>
            <person name="Lindquist E."/>
            <person name="Lopez-Garcia S."/>
            <person name="Luque E.M."/>
            <person name="Marcos A.T."/>
            <person name="Martin J."/>
            <person name="McCluskey K."/>
            <person name="Medina H.R."/>
            <person name="Miralles-Duran A."/>
            <person name="Miyazaki A."/>
            <person name="Munoz-Torres E."/>
            <person name="Oguiza J.A."/>
            <person name="Ohm R."/>
            <person name="Olmedo M."/>
            <person name="Orejas M."/>
            <person name="Ortiz-Castellanos L."/>
            <person name="Pisabarro A.G."/>
            <person name="Rodriguez-Romero J."/>
            <person name="Ruiz-Herrera J."/>
            <person name="Ruiz-Vazquez R."/>
            <person name="Sanz C."/>
            <person name="Schackwitz W."/>
            <person name="Schmutz J."/>
            <person name="Shahriari M."/>
            <person name="Shelest E."/>
            <person name="Silva-Franco F."/>
            <person name="Soanes D."/>
            <person name="Syed K."/>
            <person name="Tagua V.G."/>
            <person name="Talbot N.J."/>
            <person name="Thon M."/>
            <person name="De vries R.P."/>
            <person name="Wiebenga A."/>
            <person name="Yadav J.S."/>
            <person name="Braun E.L."/>
            <person name="Baker S."/>
            <person name="Garre V."/>
            <person name="Horwitz B."/>
            <person name="Torres-Martinez S."/>
            <person name="Idnurm A."/>
            <person name="Herrera-Estrella A."/>
            <person name="Gabaldon T."/>
            <person name="Grigoriev I.V."/>
        </authorList>
    </citation>
    <scope>NUCLEOTIDE SEQUENCE [LARGE SCALE GENOMIC DNA]</scope>
    <source>
        <strain evidence="9">NRRL 1555(-)</strain>
    </source>
</reference>
<dbReference type="GO" id="GO:0006890">
    <property type="term" value="P:retrograde vesicle-mediated transport, Golgi to endoplasmic reticulum"/>
    <property type="evidence" value="ECO:0007669"/>
    <property type="project" value="TreeGrafter"/>
</dbReference>
<keyword evidence="4 7" id="KW-1133">Transmembrane helix</keyword>
<dbReference type="EMBL" id="KV440986">
    <property type="protein sequence ID" value="OAD71372.1"/>
    <property type="molecule type" value="Genomic_DNA"/>
</dbReference>
<feature type="transmembrane region" description="Helical" evidence="7">
    <location>
        <begin position="124"/>
        <end position="142"/>
    </location>
</feature>
<dbReference type="OrthoDB" id="448250at2759"/>
<dbReference type="AlphaFoldDB" id="A0A162TVS0"/>
<name>A0A162TVS0_PHYB8</name>
<keyword evidence="3 7" id="KW-0812">Transmembrane</keyword>
<comment type="function">
    <text evidence="6">Involved in the retrieval of endoplasmic reticulum membrane proteins from the early Golgi compartment.</text>
</comment>
<protein>
    <recommendedName>
        <fullName evidence="6">Protein RER1</fullName>
    </recommendedName>
</protein>
<dbReference type="PANTHER" id="PTHR10743">
    <property type="entry name" value="PROTEIN RER1"/>
    <property type="match status" value="1"/>
</dbReference>
<dbReference type="STRING" id="763407.A0A162TVS0"/>
<dbReference type="FunCoup" id="A0A162TVS0">
    <property type="interactions" value="602"/>
</dbReference>
<dbReference type="GO" id="GO:0006621">
    <property type="term" value="P:protein retention in ER lumen"/>
    <property type="evidence" value="ECO:0007669"/>
    <property type="project" value="TreeGrafter"/>
</dbReference>
<accession>A0A162TVS0</accession>
<evidence type="ECO:0000256" key="3">
    <source>
        <dbReference type="ARBA" id="ARBA00022692"/>
    </source>
</evidence>
<keyword evidence="5 6" id="KW-0472">Membrane</keyword>
<evidence type="ECO:0000256" key="7">
    <source>
        <dbReference type="SAM" id="Phobius"/>
    </source>
</evidence>
<dbReference type="GO" id="GO:0000139">
    <property type="term" value="C:Golgi membrane"/>
    <property type="evidence" value="ECO:0007669"/>
    <property type="project" value="TreeGrafter"/>
</dbReference>
<dbReference type="InParanoid" id="A0A162TVS0"/>
<dbReference type="Pfam" id="PF03248">
    <property type="entry name" value="Rer1"/>
    <property type="match status" value="1"/>
</dbReference>
<evidence type="ECO:0000256" key="5">
    <source>
        <dbReference type="ARBA" id="ARBA00023136"/>
    </source>
</evidence>
<dbReference type="VEuPathDB" id="FungiDB:PHYBLDRAFT_134881"/>
<proteinExistence type="inferred from homology"/>